<keyword evidence="5" id="KW-1185">Reference proteome</keyword>
<evidence type="ECO:0000256" key="1">
    <source>
        <dbReference type="ARBA" id="ARBA00005964"/>
    </source>
</evidence>
<name>A0A853BAY1_9PSEU</name>
<evidence type="ECO:0000259" key="3">
    <source>
        <dbReference type="Pfam" id="PF00135"/>
    </source>
</evidence>
<dbReference type="SUPFAM" id="SSF53474">
    <property type="entry name" value="alpha/beta-Hydrolases"/>
    <property type="match status" value="1"/>
</dbReference>
<feature type="domain" description="Carboxylesterase type B" evidence="3">
    <location>
        <begin position="17"/>
        <end position="126"/>
    </location>
</feature>
<comment type="similarity">
    <text evidence="1">Belongs to the type-B carboxylesterase/lipase family.</text>
</comment>
<reference evidence="4 5" key="1">
    <citation type="submission" date="2020-07" db="EMBL/GenBank/DDBJ databases">
        <title>Sequencing the genomes of 1000 actinobacteria strains.</title>
        <authorList>
            <person name="Klenk H.-P."/>
        </authorList>
    </citation>
    <scope>NUCLEOTIDE SEQUENCE [LARGE SCALE GENOMIC DNA]</scope>
    <source>
        <strain evidence="4 5">DSM 104006</strain>
    </source>
</reference>
<comment type="caution">
    <text evidence="4">The sequence shown here is derived from an EMBL/GenBank/DDBJ whole genome shotgun (WGS) entry which is preliminary data.</text>
</comment>
<dbReference type="Pfam" id="PF00135">
    <property type="entry name" value="COesterase"/>
    <property type="match status" value="1"/>
</dbReference>
<organism evidence="4 5">
    <name type="scientific">Amycolatopsis endophytica</name>
    <dbReference type="NCBI Taxonomy" id="860233"/>
    <lineage>
        <taxon>Bacteria</taxon>
        <taxon>Bacillati</taxon>
        <taxon>Actinomycetota</taxon>
        <taxon>Actinomycetes</taxon>
        <taxon>Pseudonocardiales</taxon>
        <taxon>Pseudonocardiaceae</taxon>
        <taxon>Amycolatopsis</taxon>
    </lineage>
</organism>
<accession>A0A853BAY1</accession>
<dbReference type="Proteomes" id="UP000549616">
    <property type="component" value="Unassembled WGS sequence"/>
</dbReference>
<dbReference type="Gene3D" id="3.40.50.1820">
    <property type="entry name" value="alpha/beta hydrolase"/>
    <property type="match status" value="1"/>
</dbReference>
<evidence type="ECO:0000256" key="2">
    <source>
        <dbReference type="ARBA" id="ARBA00022801"/>
    </source>
</evidence>
<gene>
    <name evidence="4" type="ORF">HNR02_005918</name>
</gene>
<sequence>MPDLTAIVGTGWVHGADYLNLDVWTPDPRSDRLPVMVFVHGGAFTGGSGGTPGCDGTRFAEDGVVLVTVNCRVGVAGFPRMPGAPDIRGLLDRIEALRRVQEHIAAFGGDPGNVTVFGEPARALSLGAPLAAAPRTSSSRIKPTS</sequence>
<dbReference type="PANTHER" id="PTHR43142:SF1">
    <property type="entry name" value="CARBOXYLIC ESTER HYDROLASE"/>
    <property type="match status" value="1"/>
</dbReference>
<dbReference type="PANTHER" id="PTHR43142">
    <property type="entry name" value="CARBOXYLIC ESTER HYDROLASE"/>
    <property type="match status" value="1"/>
</dbReference>
<protein>
    <submittedName>
        <fullName evidence="4">Carboxylesterase type B</fullName>
    </submittedName>
</protein>
<dbReference type="GO" id="GO:0016787">
    <property type="term" value="F:hydrolase activity"/>
    <property type="evidence" value="ECO:0007669"/>
    <property type="project" value="UniProtKB-KW"/>
</dbReference>
<evidence type="ECO:0000313" key="5">
    <source>
        <dbReference type="Proteomes" id="UP000549616"/>
    </source>
</evidence>
<dbReference type="InterPro" id="IPR002018">
    <property type="entry name" value="CarbesteraseB"/>
</dbReference>
<proteinExistence type="inferred from homology"/>
<dbReference type="InterPro" id="IPR029058">
    <property type="entry name" value="AB_hydrolase_fold"/>
</dbReference>
<evidence type="ECO:0000313" key="4">
    <source>
        <dbReference type="EMBL" id="NYI92543.1"/>
    </source>
</evidence>
<dbReference type="EMBL" id="JACCFK010000002">
    <property type="protein sequence ID" value="NYI92543.1"/>
    <property type="molecule type" value="Genomic_DNA"/>
</dbReference>
<dbReference type="AlphaFoldDB" id="A0A853BAY1"/>
<keyword evidence="2" id="KW-0378">Hydrolase</keyword>